<dbReference type="InterPro" id="IPR002708">
    <property type="entry name" value="HcyBio"/>
</dbReference>
<dbReference type="Proteomes" id="UP000599024">
    <property type="component" value="Unassembled WGS sequence"/>
</dbReference>
<dbReference type="AlphaFoldDB" id="A0A8J6N6S5"/>
<feature type="domain" description="Homocysteine biosynthesis enzyme sulfur-incorporation" evidence="1">
    <location>
        <begin position="22"/>
        <end position="379"/>
    </location>
</feature>
<gene>
    <name evidence="2" type="ORF">H8E79_01085</name>
</gene>
<protein>
    <submittedName>
        <fullName evidence="2">Homocysteine biosynthesis protein</fullName>
    </submittedName>
</protein>
<evidence type="ECO:0000259" key="1">
    <source>
        <dbReference type="Pfam" id="PF01837"/>
    </source>
</evidence>
<evidence type="ECO:0000313" key="2">
    <source>
        <dbReference type="EMBL" id="MBC8207748.1"/>
    </source>
</evidence>
<comment type="caution">
    <text evidence="2">The sequence shown here is derived from an EMBL/GenBank/DDBJ whole genome shotgun (WGS) entry which is preliminary data.</text>
</comment>
<proteinExistence type="predicted"/>
<reference evidence="2 3" key="1">
    <citation type="submission" date="2020-08" db="EMBL/GenBank/DDBJ databases">
        <title>Bridging the membrane lipid divide: bacteria of the FCB group superphylum have the potential to synthesize archaeal ether lipids.</title>
        <authorList>
            <person name="Villanueva L."/>
            <person name="Von Meijenfeldt F.A.B."/>
            <person name="Westbye A.B."/>
            <person name="Yadav S."/>
            <person name="Hopmans E.C."/>
            <person name="Dutilh B.E."/>
            <person name="Sinninghe Damste J.S."/>
        </authorList>
    </citation>
    <scope>NUCLEOTIDE SEQUENCE [LARGE SCALE GENOMIC DNA]</scope>
    <source>
        <strain evidence="2">NIOZ-UU81</strain>
    </source>
</reference>
<dbReference type="EMBL" id="JACNLK010000013">
    <property type="protein sequence ID" value="MBC8207748.1"/>
    <property type="molecule type" value="Genomic_DNA"/>
</dbReference>
<organism evidence="2 3">
    <name type="scientific">Candidatus Desulfatifera sulfidica</name>
    <dbReference type="NCBI Taxonomy" id="2841691"/>
    <lineage>
        <taxon>Bacteria</taxon>
        <taxon>Pseudomonadati</taxon>
        <taxon>Thermodesulfobacteriota</taxon>
        <taxon>Desulfobulbia</taxon>
        <taxon>Desulfobulbales</taxon>
        <taxon>Desulfobulbaceae</taxon>
        <taxon>Candidatus Desulfatifera</taxon>
    </lineage>
</organism>
<dbReference type="Pfam" id="PF01837">
    <property type="entry name" value="HcyBio"/>
    <property type="match status" value="1"/>
</dbReference>
<accession>A0A8J6N6S5</accession>
<name>A0A8J6N6S5_9BACT</name>
<sequence length="391" mass="42578">MGKEIVQKTYEEINARIKAGEAVVVTAEEMVEIVRAKGPEEAARTVDVVTTGTFSPMCSSGMFFNFGQMTPTIKASKVWVNKIPAYAGLAAVDSYIGATEPTEDDPLNKVYPGEFRYGGGHVIEDLVAGRSVLLEAKAYGTDCYKGRKMKKEITLDDLPYAMLCNPRNGYQNYNCAVNLSDKTVYTYMGMLKANGRNANYCSAGALSPLFNDPHYRTIGMGTRIFLGGGVGYVTWHGTQHNPNVPRTEGGVPRKPAGTMMVQGDLKQMSEKWLRGVSILGYGSSLAVGLGVPIPILNAEMAAFTGVSDDDLVTQVVDYGHDYTNGIVRSYGEVSYAQLMTGQIEVNGKKVQTAPLSSRVKARQIAEELKGWIKDGRFYINRPAEVMPDQLG</sequence>
<evidence type="ECO:0000313" key="3">
    <source>
        <dbReference type="Proteomes" id="UP000599024"/>
    </source>
</evidence>